<evidence type="ECO:0000313" key="18">
    <source>
        <dbReference type="Proteomes" id="UP000515159"/>
    </source>
</evidence>
<dbReference type="Gene3D" id="2.60.40.200">
    <property type="entry name" value="Superoxide dismutase, copper/zinc binding domain"/>
    <property type="match status" value="1"/>
</dbReference>
<keyword evidence="13" id="KW-0325">Glycoprotein</keyword>
<dbReference type="InterPro" id="IPR018152">
    <property type="entry name" value="SOD_Cu/Zn_BS"/>
</dbReference>
<dbReference type="GeneID" id="117362260"/>
<sequence length="242" mass="26718">MYEKVLNSTMFKSCLLAFLALSPLCIAGDTGNTNEEQLKDIQQKLNDLWLNLLPPQAFVTRHERTAYAACELRPSFKLEADEPAVTGQVLFKQTYPHGNLDAIFLLEGFPTIDNQSGRAIHIHNLGDLSEGCDSTVGHYNPFNVNHPRHPGDFGNFIPINGKIRRRKGNLQATLFGPYSVLGRSIVVHKQEDDLGKGDNPASLENGNAGKRLACCVIGISSSNLWEKAVQTLLTEKTSSPFR</sequence>
<comment type="subcellular location">
    <subcellularLocation>
        <location evidence="2">Golgi apparatus</location>
        <location evidence="2">trans-Golgi network</location>
    </subcellularLocation>
    <subcellularLocation>
        <location evidence="1">Secreted</location>
        <location evidence="1">Extracellular space</location>
    </subcellularLocation>
</comment>
<dbReference type="EC" id="1.15.1.1" evidence="15"/>
<dbReference type="RefSeq" id="XP_033804274.1">
    <property type="nucleotide sequence ID" value="XM_033948383.1"/>
</dbReference>
<dbReference type="InterPro" id="IPR036423">
    <property type="entry name" value="SOD-like_Cu/Zn_dom_sf"/>
</dbReference>
<dbReference type="InterPro" id="IPR024134">
    <property type="entry name" value="SOD_Cu/Zn_/chaperone"/>
</dbReference>
<evidence type="ECO:0000256" key="14">
    <source>
        <dbReference type="ARBA" id="ARBA00060347"/>
    </source>
</evidence>
<feature type="domain" description="Superoxide dismutase copper/zinc binding" evidence="17">
    <location>
        <begin position="85"/>
        <end position="217"/>
    </location>
</feature>
<dbReference type="SUPFAM" id="SSF49329">
    <property type="entry name" value="Cu,Zn superoxide dismutase-like"/>
    <property type="match status" value="1"/>
</dbReference>
<evidence type="ECO:0000256" key="10">
    <source>
        <dbReference type="ARBA" id="ARBA00023008"/>
    </source>
</evidence>
<keyword evidence="18" id="KW-1185">Reference proteome</keyword>
<name>A0A6P8R2S4_GEOSA</name>
<dbReference type="PROSITE" id="PS00087">
    <property type="entry name" value="SOD_CU_ZN_1"/>
    <property type="match status" value="1"/>
</dbReference>
<dbReference type="PANTHER" id="PTHR10003">
    <property type="entry name" value="SUPEROXIDE DISMUTASE CU-ZN -RELATED"/>
    <property type="match status" value="1"/>
</dbReference>
<evidence type="ECO:0000256" key="2">
    <source>
        <dbReference type="ARBA" id="ARBA00004601"/>
    </source>
</evidence>
<evidence type="ECO:0000256" key="11">
    <source>
        <dbReference type="ARBA" id="ARBA00023034"/>
    </source>
</evidence>
<gene>
    <name evidence="19" type="primary">SOD3</name>
</gene>
<dbReference type="CTD" id="6649"/>
<comment type="function">
    <text evidence="14">Protect the extracellular space from toxic effect of reactive oxygen intermediates by converting superoxide radicals into hydrogen peroxide and oxygen.</text>
</comment>
<dbReference type="InParanoid" id="A0A6P8R2S4"/>
<evidence type="ECO:0000256" key="8">
    <source>
        <dbReference type="ARBA" id="ARBA00022862"/>
    </source>
</evidence>
<dbReference type="FunFam" id="2.60.40.200:FF:000008">
    <property type="entry name" value="Superoxide dismutase [Cu-Zn]"/>
    <property type="match status" value="1"/>
</dbReference>
<dbReference type="GO" id="GO:0005507">
    <property type="term" value="F:copper ion binding"/>
    <property type="evidence" value="ECO:0007669"/>
    <property type="project" value="InterPro"/>
</dbReference>
<dbReference type="PRINTS" id="PR00068">
    <property type="entry name" value="CUZNDISMTASE"/>
</dbReference>
<evidence type="ECO:0000256" key="13">
    <source>
        <dbReference type="ARBA" id="ARBA00023180"/>
    </source>
</evidence>
<evidence type="ECO:0000313" key="19">
    <source>
        <dbReference type="RefSeq" id="XP_033804274.1"/>
    </source>
</evidence>
<comment type="cofactor">
    <cofactor evidence="15">
        <name>Cu cation</name>
        <dbReference type="ChEBI" id="CHEBI:23378"/>
    </cofactor>
    <text evidence="15">Binds 1 copper ion per subunit.</text>
</comment>
<evidence type="ECO:0000256" key="6">
    <source>
        <dbReference type="ARBA" id="ARBA00022729"/>
    </source>
</evidence>
<keyword evidence="4" id="KW-0964">Secreted</keyword>
<keyword evidence="9 15" id="KW-0560">Oxidoreductase</keyword>
<keyword evidence="5 15" id="KW-0479">Metal-binding</keyword>
<evidence type="ECO:0000256" key="9">
    <source>
        <dbReference type="ARBA" id="ARBA00023002"/>
    </source>
</evidence>
<comment type="cofactor">
    <cofactor evidence="15">
        <name>Zn(2+)</name>
        <dbReference type="ChEBI" id="CHEBI:29105"/>
    </cofactor>
    <text evidence="15">Binds 1 zinc ion per subunit.</text>
</comment>
<dbReference type="GO" id="GO:0005576">
    <property type="term" value="C:extracellular region"/>
    <property type="evidence" value="ECO:0007669"/>
    <property type="project" value="UniProtKB-SubCell"/>
</dbReference>
<evidence type="ECO:0000259" key="17">
    <source>
        <dbReference type="Pfam" id="PF00080"/>
    </source>
</evidence>
<comment type="similarity">
    <text evidence="3 15">Belongs to the Cu-Zn superoxide dismutase family.</text>
</comment>
<feature type="chain" id="PRO_5027851583" description="Superoxide dismutase [Cu-Zn]" evidence="16">
    <location>
        <begin position="28"/>
        <end position="242"/>
    </location>
</feature>
<keyword evidence="6 16" id="KW-0732">Signal</keyword>
<evidence type="ECO:0000256" key="4">
    <source>
        <dbReference type="ARBA" id="ARBA00022525"/>
    </source>
</evidence>
<evidence type="ECO:0000256" key="5">
    <source>
        <dbReference type="ARBA" id="ARBA00022723"/>
    </source>
</evidence>
<keyword evidence="12" id="KW-1015">Disulfide bond</keyword>
<dbReference type="AlphaFoldDB" id="A0A6P8R2S4"/>
<dbReference type="Pfam" id="PF00080">
    <property type="entry name" value="Sod_Cu"/>
    <property type="match status" value="1"/>
</dbReference>
<evidence type="ECO:0000256" key="16">
    <source>
        <dbReference type="SAM" id="SignalP"/>
    </source>
</evidence>
<evidence type="ECO:0000256" key="7">
    <source>
        <dbReference type="ARBA" id="ARBA00022833"/>
    </source>
</evidence>
<keyword evidence="8" id="KW-0049">Antioxidant</keyword>
<evidence type="ECO:0000256" key="12">
    <source>
        <dbReference type="ARBA" id="ARBA00023157"/>
    </source>
</evidence>
<dbReference type="OrthoDB" id="666972at2759"/>
<comment type="function">
    <text evidence="15">Destroys radicals which are normally produced within the cells and which are toxic to biological systems.</text>
</comment>
<evidence type="ECO:0000256" key="15">
    <source>
        <dbReference type="RuleBase" id="RU000393"/>
    </source>
</evidence>
<comment type="catalytic activity">
    <reaction evidence="15">
        <text>2 superoxide + 2 H(+) = H2O2 + O2</text>
        <dbReference type="Rhea" id="RHEA:20696"/>
        <dbReference type="ChEBI" id="CHEBI:15378"/>
        <dbReference type="ChEBI" id="CHEBI:15379"/>
        <dbReference type="ChEBI" id="CHEBI:16240"/>
        <dbReference type="ChEBI" id="CHEBI:18421"/>
        <dbReference type="EC" id="1.15.1.1"/>
    </reaction>
</comment>
<accession>A0A6P8R2S4</accession>
<keyword evidence="11" id="KW-0333">Golgi apparatus</keyword>
<feature type="signal peptide" evidence="16">
    <location>
        <begin position="1"/>
        <end position="27"/>
    </location>
</feature>
<dbReference type="CDD" id="cd00305">
    <property type="entry name" value="Cu-Zn_Superoxide_Dismutase"/>
    <property type="match status" value="1"/>
</dbReference>
<dbReference type="KEGG" id="gsh:117362260"/>
<evidence type="ECO:0000256" key="1">
    <source>
        <dbReference type="ARBA" id="ARBA00004239"/>
    </source>
</evidence>
<proteinExistence type="inferred from homology"/>
<dbReference type="PROSITE" id="PS00332">
    <property type="entry name" value="SOD_CU_ZN_2"/>
    <property type="match status" value="1"/>
</dbReference>
<dbReference type="Proteomes" id="UP000515159">
    <property type="component" value="Chromosome 1"/>
</dbReference>
<keyword evidence="7 15" id="KW-0862">Zinc</keyword>
<dbReference type="InterPro" id="IPR001424">
    <property type="entry name" value="SOD_Cu_Zn_dom"/>
</dbReference>
<evidence type="ECO:0000256" key="3">
    <source>
        <dbReference type="ARBA" id="ARBA00010457"/>
    </source>
</evidence>
<dbReference type="FunCoup" id="A0A6P8R2S4">
    <property type="interactions" value="80"/>
</dbReference>
<reference evidence="19" key="1">
    <citation type="submission" date="2025-08" db="UniProtKB">
        <authorList>
            <consortium name="RefSeq"/>
        </authorList>
    </citation>
    <scope>IDENTIFICATION</scope>
</reference>
<keyword evidence="10 15" id="KW-0186">Copper</keyword>
<organism evidence="18 19">
    <name type="scientific">Geotrypetes seraphini</name>
    <name type="common">Gaboon caecilian</name>
    <name type="synonym">Caecilia seraphini</name>
    <dbReference type="NCBI Taxonomy" id="260995"/>
    <lineage>
        <taxon>Eukaryota</taxon>
        <taxon>Metazoa</taxon>
        <taxon>Chordata</taxon>
        <taxon>Craniata</taxon>
        <taxon>Vertebrata</taxon>
        <taxon>Euteleostomi</taxon>
        <taxon>Amphibia</taxon>
        <taxon>Gymnophiona</taxon>
        <taxon>Geotrypetes</taxon>
    </lineage>
</organism>
<dbReference type="GO" id="GO:0005794">
    <property type="term" value="C:Golgi apparatus"/>
    <property type="evidence" value="ECO:0007669"/>
    <property type="project" value="UniProtKB-SubCell"/>
</dbReference>
<protein>
    <recommendedName>
        <fullName evidence="15">Superoxide dismutase [Cu-Zn]</fullName>
        <ecNumber evidence="15">1.15.1.1</ecNumber>
    </recommendedName>
</protein>
<dbReference type="GO" id="GO:0004784">
    <property type="term" value="F:superoxide dismutase activity"/>
    <property type="evidence" value="ECO:0007669"/>
    <property type="project" value="UniProtKB-EC"/>
</dbReference>